<sequence>MPEAGEHLHIFATIRPKSEHFAEAKAALEQLVAPTLAEPGCHLFTVLENCDEPGLLHLFEIFDDEAAVAAHYAQDYTKAVFASYQAWLAAPVEIQHLATTSPISAEQFFL</sequence>
<organism evidence="2 3">
    <name type="scientific">Erythrobacter mangrovi</name>
    <dbReference type="NCBI Taxonomy" id="2739433"/>
    <lineage>
        <taxon>Bacteria</taxon>
        <taxon>Pseudomonadati</taxon>
        <taxon>Pseudomonadota</taxon>
        <taxon>Alphaproteobacteria</taxon>
        <taxon>Sphingomonadales</taxon>
        <taxon>Erythrobacteraceae</taxon>
        <taxon>Erythrobacter/Porphyrobacter group</taxon>
        <taxon>Erythrobacter</taxon>
    </lineage>
</organism>
<dbReference type="InterPro" id="IPR007138">
    <property type="entry name" value="ABM_dom"/>
</dbReference>
<dbReference type="PANTHER" id="PTHR33336:SF3">
    <property type="entry name" value="ABM DOMAIN-CONTAINING PROTEIN"/>
    <property type="match status" value="1"/>
</dbReference>
<dbReference type="PROSITE" id="PS51725">
    <property type="entry name" value="ABM"/>
    <property type="match status" value="1"/>
</dbReference>
<dbReference type="Gene3D" id="3.30.70.100">
    <property type="match status" value="1"/>
</dbReference>
<dbReference type="InterPro" id="IPR050744">
    <property type="entry name" value="AI-2_Isomerase_LsrG"/>
</dbReference>
<keyword evidence="2" id="KW-0503">Monooxygenase</keyword>
<proteinExistence type="predicted"/>
<accession>A0A7D3XHN5</accession>
<name>A0A7D3XHN5_9SPHN</name>
<reference evidence="2 3" key="1">
    <citation type="submission" date="2020-05" db="EMBL/GenBank/DDBJ databases">
        <title>Erythrobacter mangrovi sp. nov., isolated from rhizosphere soil of mangrove plant (Kandelia candel).</title>
        <authorList>
            <person name="Ye Y.H."/>
        </authorList>
    </citation>
    <scope>NUCLEOTIDE SEQUENCE [LARGE SCALE GENOMIC DNA]</scope>
    <source>
        <strain evidence="2 3">EB310</strain>
    </source>
</reference>
<dbReference type="GO" id="GO:0004497">
    <property type="term" value="F:monooxygenase activity"/>
    <property type="evidence" value="ECO:0007669"/>
    <property type="project" value="UniProtKB-KW"/>
</dbReference>
<keyword evidence="2" id="KW-0560">Oxidoreductase</keyword>
<evidence type="ECO:0000313" key="2">
    <source>
        <dbReference type="EMBL" id="QKG70619.1"/>
    </source>
</evidence>
<dbReference type="Proteomes" id="UP000504693">
    <property type="component" value="Chromosome"/>
</dbReference>
<dbReference type="KEGG" id="emv:HQR01_04115"/>
<evidence type="ECO:0000313" key="3">
    <source>
        <dbReference type="Proteomes" id="UP000504693"/>
    </source>
</evidence>
<feature type="domain" description="ABM" evidence="1">
    <location>
        <begin position="8"/>
        <end position="103"/>
    </location>
</feature>
<keyword evidence="3" id="KW-1185">Reference proteome</keyword>
<dbReference type="SUPFAM" id="SSF54909">
    <property type="entry name" value="Dimeric alpha+beta barrel"/>
    <property type="match status" value="1"/>
</dbReference>
<protein>
    <submittedName>
        <fullName evidence="2">Antibiotic biosynthesis monooxygenase</fullName>
    </submittedName>
</protein>
<dbReference type="InterPro" id="IPR011008">
    <property type="entry name" value="Dimeric_a/b-barrel"/>
</dbReference>
<gene>
    <name evidence="2" type="ORF">HQR01_04115</name>
</gene>
<evidence type="ECO:0000259" key="1">
    <source>
        <dbReference type="PROSITE" id="PS51725"/>
    </source>
</evidence>
<dbReference type="Pfam" id="PF03992">
    <property type="entry name" value="ABM"/>
    <property type="match status" value="1"/>
</dbReference>
<dbReference type="PANTHER" id="PTHR33336">
    <property type="entry name" value="QUINOL MONOOXYGENASE YGIN-RELATED"/>
    <property type="match status" value="1"/>
</dbReference>
<dbReference type="RefSeq" id="WP_173212807.1">
    <property type="nucleotide sequence ID" value="NZ_CP053921.1"/>
</dbReference>
<dbReference type="AlphaFoldDB" id="A0A7D3XHN5"/>
<dbReference type="EMBL" id="CP053921">
    <property type="protein sequence ID" value="QKG70619.1"/>
    <property type="molecule type" value="Genomic_DNA"/>
</dbReference>